<dbReference type="PROSITE" id="PS51257">
    <property type="entry name" value="PROKAR_LIPOPROTEIN"/>
    <property type="match status" value="1"/>
</dbReference>
<dbReference type="SUPFAM" id="SSF53850">
    <property type="entry name" value="Periplasmic binding protein-like II"/>
    <property type="match status" value="1"/>
</dbReference>
<protein>
    <submittedName>
        <fullName evidence="3">ABC transporter substrate-binding protein</fullName>
    </submittedName>
</protein>
<dbReference type="RefSeq" id="WP_344019850.1">
    <property type="nucleotide sequence ID" value="NZ_BAAAJK010000006.1"/>
</dbReference>
<dbReference type="Proteomes" id="UP001501414">
    <property type="component" value="Unassembled WGS sequence"/>
</dbReference>
<feature type="domain" description="Solute-binding protein family 5" evidence="2">
    <location>
        <begin position="75"/>
        <end position="446"/>
    </location>
</feature>
<dbReference type="InterPro" id="IPR030678">
    <property type="entry name" value="Peptide/Ni-bd"/>
</dbReference>
<accession>A0ABN1XMG0</accession>
<evidence type="ECO:0000259" key="2">
    <source>
        <dbReference type="Pfam" id="PF00496"/>
    </source>
</evidence>
<dbReference type="InterPro" id="IPR000914">
    <property type="entry name" value="SBP_5_dom"/>
</dbReference>
<reference evidence="3 4" key="1">
    <citation type="journal article" date="2019" name="Int. J. Syst. Evol. Microbiol.">
        <title>The Global Catalogue of Microorganisms (GCM) 10K type strain sequencing project: providing services to taxonomists for standard genome sequencing and annotation.</title>
        <authorList>
            <consortium name="The Broad Institute Genomics Platform"/>
            <consortium name="The Broad Institute Genome Sequencing Center for Infectious Disease"/>
            <person name="Wu L."/>
            <person name="Ma J."/>
        </authorList>
    </citation>
    <scope>NUCLEOTIDE SEQUENCE [LARGE SCALE GENOMIC DNA]</scope>
    <source>
        <strain evidence="3 4">JCM 11896</strain>
    </source>
</reference>
<evidence type="ECO:0000256" key="1">
    <source>
        <dbReference type="SAM" id="SignalP"/>
    </source>
</evidence>
<dbReference type="Gene3D" id="3.10.105.10">
    <property type="entry name" value="Dipeptide-binding Protein, Domain 3"/>
    <property type="match status" value="1"/>
</dbReference>
<dbReference type="EMBL" id="BAAAJK010000006">
    <property type="protein sequence ID" value="GAA1384470.1"/>
    <property type="molecule type" value="Genomic_DNA"/>
</dbReference>
<keyword evidence="4" id="KW-1185">Reference proteome</keyword>
<keyword evidence="1" id="KW-0732">Signal</keyword>
<evidence type="ECO:0000313" key="3">
    <source>
        <dbReference type="EMBL" id="GAA1384470.1"/>
    </source>
</evidence>
<evidence type="ECO:0000313" key="4">
    <source>
        <dbReference type="Proteomes" id="UP001501414"/>
    </source>
</evidence>
<dbReference type="PANTHER" id="PTHR30290:SF65">
    <property type="entry name" value="MONOACYL PHOSPHATIDYLINOSITOL TETRAMANNOSIDE-BINDING PROTEIN LPQW-RELATED"/>
    <property type="match status" value="1"/>
</dbReference>
<name>A0ABN1XMG0_9PSEU</name>
<dbReference type="InterPro" id="IPR039424">
    <property type="entry name" value="SBP_5"/>
</dbReference>
<organism evidence="3 4">
    <name type="scientific">Pseudonocardia kongjuensis</name>
    <dbReference type="NCBI Taxonomy" id="102227"/>
    <lineage>
        <taxon>Bacteria</taxon>
        <taxon>Bacillati</taxon>
        <taxon>Actinomycetota</taxon>
        <taxon>Actinomycetes</taxon>
        <taxon>Pseudonocardiales</taxon>
        <taxon>Pseudonocardiaceae</taxon>
        <taxon>Pseudonocardia</taxon>
    </lineage>
</organism>
<sequence>MQILSRTAAVLACGAVLAGCGGGAAADPARADVLTAGLSAPVDCLDPHQTPRTPNLQVSQQLVASLTDQDPATGEIVPWLAESWTVDDDATVFTFTLRPGATFADGTPVDAAAVVANLDDVAELGARSPLGATYLAGYEGATATGEREVQVRFSAPSAQFLQATSTVTLGLLAPATLDADPDGRCAGELTGSGPYTLDTVVLNEEIRLAARADYAWPSAVSTHSGPPRVGSLVFAVTTDAGARHGSLVSGQLDVDLQVLPQDEPALTGDGRPTLLSAPRAGIVYTLLPNESRPVLADPAVRGAIGAAVDRAALSPLLSAGERPATSAIASTTPGWTDRSDLLQHDPAAAARLLDDAGWRPGADGIRERDGERLELELVYSATERYGSVYELVAQQLAGVGIALRLSPLDDATNNARQSAGDYDLVSWAVTRADPSVLASVYPVQSANPQRRTTPDELDAQVAAISSTLDDARRAAAVDAAVGTIIDAGHGVPLFEQAASLGIAPGVDGVWLDSAGRPRFADAQVQR</sequence>
<dbReference type="PANTHER" id="PTHR30290">
    <property type="entry name" value="PERIPLASMIC BINDING COMPONENT OF ABC TRANSPORTER"/>
    <property type="match status" value="1"/>
</dbReference>
<comment type="caution">
    <text evidence="3">The sequence shown here is derived from an EMBL/GenBank/DDBJ whole genome shotgun (WGS) entry which is preliminary data.</text>
</comment>
<proteinExistence type="predicted"/>
<feature type="signal peptide" evidence="1">
    <location>
        <begin position="1"/>
        <end position="25"/>
    </location>
</feature>
<gene>
    <name evidence="3" type="ORF">GCM10009613_15350</name>
</gene>
<dbReference type="Gene3D" id="3.40.190.10">
    <property type="entry name" value="Periplasmic binding protein-like II"/>
    <property type="match status" value="1"/>
</dbReference>
<dbReference type="Pfam" id="PF00496">
    <property type="entry name" value="SBP_bac_5"/>
    <property type="match status" value="1"/>
</dbReference>
<feature type="chain" id="PRO_5046648759" evidence="1">
    <location>
        <begin position="26"/>
        <end position="526"/>
    </location>
</feature>
<dbReference type="PIRSF" id="PIRSF002741">
    <property type="entry name" value="MppA"/>
    <property type="match status" value="1"/>
</dbReference>